<feature type="compositionally biased region" description="Polar residues" evidence="1">
    <location>
        <begin position="58"/>
        <end position="68"/>
    </location>
</feature>
<dbReference type="OrthoDB" id="3529010at2759"/>
<comment type="caution">
    <text evidence="2">The sequence shown here is derived from an EMBL/GenBank/DDBJ whole genome shotgun (WGS) entry which is preliminary data.</text>
</comment>
<gene>
    <name evidence="2" type="ORF">IFR04_009609</name>
</gene>
<dbReference type="EMBL" id="JAFJYH010000160">
    <property type="protein sequence ID" value="KAG4417239.1"/>
    <property type="molecule type" value="Genomic_DNA"/>
</dbReference>
<evidence type="ECO:0000313" key="3">
    <source>
        <dbReference type="Proteomes" id="UP000664132"/>
    </source>
</evidence>
<evidence type="ECO:0000313" key="2">
    <source>
        <dbReference type="EMBL" id="KAG4417239.1"/>
    </source>
</evidence>
<proteinExistence type="predicted"/>
<evidence type="ECO:0000256" key="1">
    <source>
        <dbReference type="SAM" id="MobiDB-lite"/>
    </source>
</evidence>
<name>A0A8H7WA55_9HELO</name>
<feature type="region of interest" description="Disordered" evidence="1">
    <location>
        <begin position="186"/>
        <end position="214"/>
    </location>
</feature>
<feature type="region of interest" description="Disordered" evidence="1">
    <location>
        <begin position="27"/>
        <end position="69"/>
    </location>
</feature>
<dbReference type="Proteomes" id="UP000664132">
    <property type="component" value="Unassembled WGS sequence"/>
</dbReference>
<feature type="compositionally biased region" description="Basic and acidic residues" evidence="1">
    <location>
        <begin position="113"/>
        <end position="130"/>
    </location>
</feature>
<feature type="compositionally biased region" description="Low complexity" evidence="1">
    <location>
        <begin position="34"/>
        <end position="49"/>
    </location>
</feature>
<keyword evidence="3" id="KW-1185">Reference proteome</keyword>
<dbReference type="AlphaFoldDB" id="A0A8H7WA55"/>
<organism evidence="2 3">
    <name type="scientific">Cadophora malorum</name>
    <dbReference type="NCBI Taxonomy" id="108018"/>
    <lineage>
        <taxon>Eukaryota</taxon>
        <taxon>Fungi</taxon>
        <taxon>Dikarya</taxon>
        <taxon>Ascomycota</taxon>
        <taxon>Pezizomycotina</taxon>
        <taxon>Leotiomycetes</taxon>
        <taxon>Helotiales</taxon>
        <taxon>Ploettnerulaceae</taxon>
        <taxon>Cadophora</taxon>
    </lineage>
</organism>
<sequence>MLPQEPRESYTWGDTCFNDWIKSSPDEATYLHTDSSPSSRRISISDLLSSPPPLRSSAKSTNENSMDLDSTDELAPIIVRSPRSADLVGLCRRNSIPGLEGETSGDTCSFEPMEARQRDGRAKGKARETSTSEDYGSGQCYPEEEWEVFWKGYETQARRLEAFKHSYDDKDFDMNFTNEYRRSNMGNGGMSPAQNDMGPTSSPTWGRRRQRTSSSDFDYDHMAIEELMRGMEVYSDTEYEQIEEMSDFSRILFGRSCFPEISSSKTYGSTTNGKRKASHDLDEPNFKKWYIANPLRGDNFKYSVNPLLNGNRVASPYREGQQLRRHISNHPVTDERVVSVAYPVHDAQILYGRD</sequence>
<reference evidence="2" key="1">
    <citation type="submission" date="2021-02" db="EMBL/GenBank/DDBJ databases">
        <title>Genome sequence Cadophora malorum strain M34.</title>
        <authorList>
            <person name="Stefanovic E."/>
            <person name="Vu D."/>
            <person name="Scully C."/>
            <person name="Dijksterhuis J."/>
            <person name="Roader J."/>
            <person name="Houbraken J."/>
        </authorList>
    </citation>
    <scope>NUCLEOTIDE SEQUENCE</scope>
    <source>
        <strain evidence="2">M34</strain>
    </source>
</reference>
<protein>
    <submittedName>
        <fullName evidence="2">Uncharacterized protein</fullName>
    </submittedName>
</protein>
<accession>A0A8H7WA55</accession>
<feature type="region of interest" description="Disordered" evidence="1">
    <location>
        <begin position="98"/>
        <end position="138"/>
    </location>
</feature>
<feature type="compositionally biased region" description="Polar residues" evidence="1">
    <location>
        <begin position="192"/>
        <end position="204"/>
    </location>
</feature>